<evidence type="ECO:0000313" key="4">
    <source>
        <dbReference type="EMBL" id="MDO5975219.1"/>
    </source>
</evidence>
<dbReference type="InterPro" id="IPR020287">
    <property type="entry name" value="Tail_sheath_C"/>
</dbReference>
<dbReference type="PANTHER" id="PTHR35861:SF1">
    <property type="entry name" value="PHAGE TAIL SHEATH PROTEIN"/>
    <property type="match status" value="1"/>
</dbReference>
<sequence length="680" mass="73755">MGTSFKTPGVYVEEISTFPPSVAQVETAIPAFIGYTKIAKKTVTGDLLNEPTKISSALEFVTFFGGAPDVNVNSIDLNALQQVTKVDIKELYYLYEAIRMFYANGGGDCYIVSVGTYGDTIENGDPSDPLANPGLLVGLDKIKKVDEPTLLIAPDAPMMSQNDMNSLYQAMLAQCSKLQDRFAILDTRENSDPHDNAVENFRNGIGMNNLKYGAIYTPWIKANLPRTVNYKDIKGKITLNGPTVNLSDLISDAEAKALADGLDDLVNDQATVEAAIAAIIGSSTSLDVHFEGLMTTLRNSTTIGNLEDVLQFLASVTDLIVDLIDAEFGAAVGALSLTHDSGDALTYPIPEANRAFLLDFLYQELFPSLDTGGSLLGVIDEIMKMQDDWAAGTPLGTGLSIPDNAVTGIDYDSGVPISVKAYFPTEATQTERITPFLNDIAALWNPIKSAIEMISSSTESFTSTFEESAIEAIPALKNIVSAIAEEYLELPPSSTLAGVYAQVDSNRGVWKAPANVTLNSVIGVTELIDKQEQESLNVDVVAGKSINAIRPFKGKGIMVWGARTLAGNDKEWRYIPVRRFFIMVEESVMKASEQFVFEPNDANTWVKVRAMIENFLVLQWRAGALAGAKPDDAFYVRVGLGETMTADDILDGLMNIEIGMAAVRPAEFIVLKFSHKMQES</sequence>
<name>A0ABT8WQE9_9FLAO</name>
<evidence type="ECO:0000313" key="5">
    <source>
        <dbReference type="Proteomes" id="UP001176806"/>
    </source>
</evidence>
<feature type="domain" description="Tail sheath protein C-terminal" evidence="3">
    <location>
        <begin position="569"/>
        <end position="673"/>
    </location>
</feature>
<keyword evidence="5" id="KW-1185">Reference proteome</keyword>
<feature type="domain" description="Tail sheath protein subtilisin-like" evidence="2">
    <location>
        <begin position="458"/>
        <end position="565"/>
    </location>
</feature>
<dbReference type="Gene3D" id="3.40.50.11780">
    <property type="match status" value="2"/>
</dbReference>
<dbReference type="InterPro" id="IPR052042">
    <property type="entry name" value="Tail_sheath_structural"/>
</dbReference>
<evidence type="ECO:0000259" key="2">
    <source>
        <dbReference type="Pfam" id="PF04984"/>
    </source>
</evidence>
<dbReference type="Pfam" id="PF17482">
    <property type="entry name" value="Phage_sheath_1C"/>
    <property type="match status" value="1"/>
</dbReference>
<evidence type="ECO:0000256" key="1">
    <source>
        <dbReference type="ARBA" id="ARBA00008005"/>
    </source>
</evidence>
<reference evidence="4" key="1">
    <citation type="submission" date="2023-07" db="EMBL/GenBank/DDBJ databases">
        <title>Two novel species in the genus Flavivirga.</title>
        <authorList>
            <person name="Kwon K."/>
        </authorList>
    </citation>
    <scope>NUCLEOTIDE SEQUENCE</scope>
    <source>
        <strain evidence="4">KACC 14158</strain>
    </source>
</reference>
<dbReference type="EMBL" id="JAUOEL010000004">
    <property type="protein sequence ID" value="MDO5975219.1"/>
    <property type="molecule type" value="Genomic_DNA"/>
</dbReference>
<dbReference type="RefSeq" id="WP_303302394.1">
    <property type="nucleotide sequence ID" value="NZ_BAABDA010000035.1"/>
</dbReference>
<organism evidence="4 5">
    <name type="scientific">Flavivirga jejuensis</name>
    <dbReference type="NCBI Taxonomy" id="870487"/>
    <lineage>
        <taxon>Bacteria</taxon>
        <taxon>Pseudomonadati</taxon>
        <taxon>Bacteroidota</taxon>
        <taxon>Flavobacteriia</taxon>
        <taxon>Flavobacteriales</taxon>
        <taxon>Flavobacteriaceae</taxon>
        <taxon>Flavivirga</taxon>
    </lineage>
</organism>
<dbReference type="Proteomes" id="UP001176806">
    <property type="component" value="Unassembled WGS sequence"/>
</dbReference>
<accession>A0ABT8WQE9</accession>
<comment type="caution">
    <text evidence="4">The sequence shown here is derived from an EMBL/GenBank/DDBJ whole genome shotgun (WGS) entry which is preliminary data.</text>
</comment>
<comment type="similarity">
    <text evidence="1">Belongs to the myoviridae tail sheath protein family.</text>
</comment>
<dbReference type="Pfam" id="PF04984">
    <property type="entry name" value="Phage_sheath_1"/>
    <property type="match status" value="1"/>
</dbReference>
<protein>
    <submittedName>
        <fullName evidence="4">Phage tail sheath subtilisin-like domain-containing protein</fullName>
    </submittedName>
</protein>
<dbReference type="InterPro" id="IPR035089">
    <property type="entry name" value="Phage_sheath_subtilisin"/>
</dbReference>
<dbReference type="PANTHER" id="PTHR35861">
    <property type="match status" value="1"/>
</dbReference>
<gene>
    <name evidence="4" type="ORF">Q4Q40_13560</name>
</gene>
<proteinExistence type="inferred from homology"/>
<evidence type="ECO:0000259" key="3">
    <source>
        <dbReference type="Pfam" id="PF17482"/>
    </source>
</evidence>